<name>A0A1X7U800_AMPQE</name>
<proteinExistence type="predicted"/>
<evidence type="ECO:0000256" key="1">
    <source>
        <dbReference type="SAM" id="MobiDB-lite"/>
    </source>
</evidence>
<feature type="compositionally biased region" description="Pro residues" evidence="1">
    <location>
        <begin position="1"/>
        <end position="13"/>
    </location>
</feature>
<feature type="region of interest" description="Disordered" evidence="1">
    <location>
        <begin position="1"/>
        <end position="94"/>
    </location>
</feature>
<evidence type="ECO:0000313" key="2">
    <source>
        <dbReference type="EnsemblMetazoa" id="Aqu2.1.23614_001"/>
    </source>
</evidence>
<dbReference type="EnsemblMetazoa" id="Aqu2.1.23614_001">
    <property type="protein sequence ID" value="Aqu2.1.23614_001"/>
    <property type="gene ID" value="Aqu2.1.23614"/>
</dbReference>
<protein>
    <submittedName>
        <fullName evidence="2">Uncharacterized protein</fullName>
    </submittedName>
</protein>
<sequence length="127" mass="12631">MLPGLPFPLPGLPSPLSRPGLPAPLLSGLVPAPPPPPFPAPLPPAPCPRPATPRTRPQSASLNTVRPMSPGGKSGPQDGGGLSPHCKSGLSSIGSGSLSPPCVGVLGGESSCTFVSSGVRHSEFISY</sequence>
<dbReference type="InParanoid" id="A0A1X7U800"/>
<reference evidence="2" key="1">
    <citation type="submission" date="2017-05" db="UniProtKB">
        <authorList>
            <consortium name="EnsemblMetazoa"/>
        </authorList>
    </citation>
    <scope>IDENTIFICATION</scope>
</reference>
<organism evidence="2">
    <name type="scientific">Amphimedon queenslandica</name>
    <name type="common">Sponge</name>
    <dbReference type="NCBI Taxonomy" id="400682"/>
    <lineage>
        <taxon>Eukaryota</taxon>
        <taxon>Metazoa</taxon>
        <taxon>Porifera</taxon>
        <taxon>Demospongiae</taxon>
        <taxon>Heteroscleromorpha</taxon>
        <taxon>Haplosclerida</taxon>
        <taxon>Niphatidae</taxon>
        <taxon>Amphimedon</taxon>
    </lineage>
</organism>
<accession>A0A1X7U800</accession>
<feature type="compositionally biased region" description="Pro residues" evidence="1">
    <location>
        <begin position="31"/>
        <end position="51"/>
    </location>
</feature>
<feature type="compositionally biased region" description="Gly residues" evidence="1">
    <location>
        <begin position="72"/>
        <end position="82"/>
    </location>
</feature>
<dbReference type="AlphaFoldDB" id="A0A1X7U800"/>
<feature type="compositionally biased region" description="Low complexity" evidence="1">
    <location>
        <begin position="14"/>
        <end position="30"/>
    </location>
</feature>